<sequence>PFPFPGAVEVTGLGNISDALVGRLAWDSPVVQEEAKFWLTANWQEVNNSYSSFKVKALTTIKRCWGWVQSQERKNF</sequence>
<accession>A0A2J6QR44</accession>
<dbReference type="Proteomes" id="UP000235786">
    <property type="component" value="Unassembled WGS sequence"/>
</dbReference>
<protein>
    <submittedName>
        <fullName evidence="1">Uncharacterized protein</fullName>
    </submittedName>
</protein>
<name>A0A2J6QR44_HYAVF</name>
<organism evidence="1 2">
    <name type="scientific">Hyaloscypha variabilis (strain UAMH 11265 / GT02V1 / F)</name>
    <name type="common">Meliniomyces variabilis</name>
    <dbReference type="NCBI Taxonomy" id="1149755"/>
    <lineage>
        <taxon>Eukaryota</taxon>
        <taxon>Fungi</taxon>
        <taxon>Dikarya</taxon>
        <taxon>Ascomycota</taxon>
        <taxon>Pezizomycotina</taxon>
        <taxon>Leotiomycetes</taxon>
        <taxon>Helotiales</taxon>
        <taxon>Hyaloscyphaceae</taxon>
        <taxon>Hyaloscypha</taxon>
        <taxon>Hyaloscypha variabilis</taxon>
    </lineage>
</organism>
<reference evidence="1 2" key="1">
    <citation type="submission" date="2016-04" db="EMBL/GenBank/DDBJ databases">
        <title>A degradative enzymes factory behind the ericoid mycorrhizal symbiosis.</title>
        <authorList>
            <consortium name="DOE Joint Genome Institute"/>
            <person name="Martino E."/>
            <person name="Morin E."/>
            <person name="Grelet G."/>
            <person name="Kuo A."/>
            <person name="Kohler A."/>
            <person name="Daghino S."/>
            <person name="Barry K."/>
            <person name="Choi C."/>
            <person name="Cichocki N."/>
            <person name="Clum A."/>
            <person name="Copeland A."/>
            <person name="Hainaut M."/>
            <person name="Haridas S."/>
            <person name="Labutti K."/>
            <person name="Lindquist E."/>
            <person name="Lipzen A."/>
            <person name="Khouja H.-R."/>
            <person name="Murat C."/>
            <person name="Ohm R."/>
            <person name="Olson A."/>
            <person name="Spatafora J."/>
            <person name="Veneault-Fourrey C."/>
            <person name="Henrissat B."/>
            <person name="Grigoriev I."/>
            <person name="Martin F."/>
            <person name="Perotto S."/>
        </authorList>
    </citation>
    <scope>NUCLEOTIDE SEQUENCE [LARGE SCALE GENOMIC DNA]</scope>
    <source>
        <strain evidence="1 2">F</strain>
    </source>
</reference>
<evidence type="ECO:0000313" key="2">
    <source>
        <dbReference type="Proteomes" id="UP000235786"/>
    </source>
</evidence>
<keyword evidence="2" id="KW-1185">Reference proteome</keyword>
<dbReference type="EMBL" id="KZ614009">
    <property type="protein sequence ID" value="PMD28738.1"/>
    <property type="molecule type" value="Genomic_DNA"/>
</dbReference>
<feature type="non-terminal residue" evidence="1">
    <location>
        <position position="76"/>
    </location>
</feature>
<dbReference type="OrthoDB" id="3565438at2759"/>
<proteinExistence type="predicted"/>
<gene>
    <name evidence="1" type="ORF">L207DRAFT_389151</name>
</gene>
<evidence type="ECO:0000313" key="1">
    <source>
        <dbReference type="EMBL" id="PMD28738.1"/>
    </source>
</evidence>
<dbReference type="AlphaFoldDB" id="A0A2J6QR44"/>
<feature type="non-terminal residue" evidence="1">
    <location>
        <position position="1"/>
    </location>
</feature>